<dbReference type="AlphaFoldDB" id="A0A0A9AXJ4"/>
<reference evidence="2" key="1">
    <citation type="submission" date="2014-09" db="EMBL/GenBank/DDBJ databases">
        <authorList>
            <person name="Magalhaes I.L.F."/>
            <person name="Oliveira U."/>
            <person name="Santos F.R."/>
            <person name="Vidigal T.H.D.A."/>
            <person name="Brescovit A.D."/>
            <person name="Santos A.J."/>
        </authorList>
    </citation>
    <scope>NUCLEOTIDE SEQUENCE</scope>
    <source>
        <tissue evidence="2">Shoot tissue taken approximately 20 cm above the soil surface</tissue>
    </source>
</reference>
<sequence length="23" mass="2707">MNLRYCCILFSVLKFLIILYGAI</sequence>
<proteinExistence type="predicted"/>
<name>A0A0A9AXJ4_ARUDO</name>
<dbReference type="EMBL" id="GBRH01244300">
    <property type="protein sequence ID" value="JAD53595.1"/>
    <property type="molecule type" value="Transcribed_RNA"/>
</dbReference>
<protein>
    <submittedName>
        <fullName evidence="2">Uncharacterized protein</fullName>
    </submittedName>
</protein>
<accession>A0A0A9AXJ4</accession>
<keyword evidence="1" id="KW-1133">Transmembrane helix</keyword>
<organism evidence="2">
    <name type="scientific">Arundo donax</name>
    <name type="common">Giant reed</name>
    <name type="synonym">Donax arundinaceus</name>
    <dbReference type="NCBI Taxonomy" id="35708"/>
    <lineage>
        <taxon>Eukaryota</taxon>
        <taxon>Viridiplantae</taxon>
        <taxon>Streptophyta</taxon>
        <taxon>Embryophyta</taxon>
        <taxon>Tracheophyta</taxon>
        <taxon>Spermatophyta</taxon>
        <taxon>Magnoliopsida</taxon>
        <taxon>Liliopsida</taxon>
        <taxon>Poales</taxon>
        <taxon>Poaceae</taxon>
        <taxon>PACMAD clade</taxon>
        <taxon>Arundinoideae</taxon>
        <taxon>Arundineae</taxon>
        <taxon>Arundo</taxon>
    </lineage>
</organism>
<keyword evidence="1" id="KW-0472">Membrane</keyword>
<feature type="transmembrane region" description="Helical" evidence="1">
    <location>
        <begin position="5"/>
        <end position="22"/>
    </location>
</feature>
<reference evidence="2" key="2">
    <citation type="journal article" date="2015" name="Data Brief">
        <title>Shoot transcriptome of the giant reed, Arundo donax.</title>
        <authorList>
            <person name="Barrero R.A."/>
            <person name="Guerrero F.D."/>
            <person name="Moolhuijzen P."/>
            <person name="Goolsby J.A."/>
            <person name="Tidwell J."/>
            <person name="Bellgard S.E."/>
            <person name="Bellgard M.I."/>
        </authorList>
    </citation>
    <scope>NUCLEOTIDE SEQUENCE</scope>
    <source>
        <tissue evidence="2">Shoot tissue taken approximately 20 cm above the soil surface</tissue>
    </source>
</reference>
<evidence type="ECO:0000256" key="1">
    <source>
        <dbReference type="SAM" id="Phobius"/>
    </source>
</evidence>
<keyword evidence="1" id="KW-0812">Transmembrane</keyword>
<evidence type="ECO:0000313" key="2">
    <source>
        <dbReference type="EMBL" id="JAD53595.1"/>
    </source>
</evidence>